<gene>
    <name evidence="2" type="ORF">BWQ96_09560</name>
</gene>
<dbReference type="EMBL" id="NBIV01000263">
    <property type="protein sequence ID" value="PXF40727.1"/>
    <property type="molecule type" value="Genomic_DNA"/>
</dbReference>
<comment type="caution">
    <text evidence="2">The sequence shown here is derived from an EMBL/GenBank/DDBJ whole genome shotgun (WGS) entry which is preliminary data.</text>
</comment>
<dbReference type="Proteomes" id="UP000247409">
    <property type="component" value="Unassembled WGS sequence"/>
</dbReference>
<protein>
    <submittedName>
        <fullName evidence="2">Uncharacterized protein</fullName>
    </submittedName>
</protein>
<evidence type="ECO:0000256" key="1">
    <source>
        <dbReference type="SAM" id="MobiDB-lite"/>
    </source>
</evidence>
<feature type="region of interest" description="Disordered" evidence="1">
    <location>
        <begin position="1"/>
        <end position="47"/>
    </location>
</feature>
<sequence length="109" mass="12346">MDAAVAIPIKRYPRFQPSSSNDAPLSDDSNDSSTPRRGNPKYSVVSPDLAIANKLSDEPRSRISPASQNIRFRLNHPPQFVLESSSTNKPMIREKNRKCMRELKYPYTP</sequence>
<evidence type="ECO:0000313" key="3">
    <source>
        <dbReference type="Proteomes" id="UP000247409"/>
    </source>
</evidence>
<proteinExistence type="predicted"/>
<accession>A0A2V3IF83</accession>
<keyword evidence="3" id="KW-1185">Reference proteome</keyword>
<name>A0A2V3IF83_9FLOR</name>
<evidence type="ECO:0000313" key="2">
    <source>
        <dbReference type="EMBL" id="PXF40727.1"/>
    </source>
</evidence>
<reference evidence="2 3" key="1">
    <citation type="journal article" date="2018" name="Mol. Biol. Evol.">
        <title>Analysis of the draft genome of the red seaweed Gracilariopsis chorda provides insights into genome size evolution in Rhodophyta.</title>
        <authorList>
            <person name="Lee J."/>
            <person name="Yang E.C."/>
            <person name="Graf L."/>
            <person name="Yang J.H."/>
            <person name="Qiu H."/>
            <person name="Zel Zion U."/>
            <person name="Chan C.X."/>
            <person name="Stephens T.G."/>
            <person name="Weber A.P.M."/>
            <person name="Boo G.H."/>
            <person name="Boo S.M."/>
            <person name="Kim K.M."/>
            <person name="Shin Y."/>
            <person name="Jung M."/>
            <person name="Lee S.J."/>
            <person name="Yim H.S."/>
            <person name="Lee J.H."/>
            <person name="Bhattacharya D."/>
            <person name="Yoon H.S."/>
        </authorList>
    </citation>
    <scope>NUCLEOTIDE SEQUENCE [LARGE SCALE GENOMIC DNA]</scope>
    <source>
        <strain evidence="2 3">SKKU-2015</strain>
        <tissue evidence="2">Whole body</tissue>
    </source>
</reference>
<organism evidence="2 3">
    <name type="scientific">Gracilariopsis chorda</name>
    <dbReference type="NCBI Taxonomy" id="448386"/>
    <lineage>
        <taxon>Eukaryota</taxon>
        <taxon>Rhodophyta</taxon>
        <taxon>Florideophyceae</taxon>
        <taxon>Rhodymeniophycidae</taxon>
        <taxon>Gracilariales</taxon>
        <taxon>Gracilariaceae</taxon>
        <taxon>Gracilariopsis</taxon>
    </lineage>
</organism>
<dbReference type="AlphaFoldDB" id="A0A2V3IF83"/>